<comment type="caution">
    <text evidence="3">The sequence shown here is derived from an EMBL/GenBank/DDBJ whole genome shotgun (WGS) entry which is preliminary data.</text>
</comment>
<sequence length="640" mass="70447">MTAMDRQLIKLFLVHVLALAVLPTQTSARQHVIWSFGNSLSAQSGSIVGYFQCFYRGYASQFGVTRVDTPRYTPGGASFGTHWGHLLYDDNKPLFENGGDWRTQHPWVFLQEQSAMPAIPSQLQISIFNLRGLVNYFKNTTVERAMLIQTWGYEFGTSSNGVDFPDMPSHNQALLDGYVQMQQAVHSDEYNVFLAPCGLAWEKTYWNCLDKGIDPMANDTCIFRKLYNDPTHPSSAGVYTCALTVFSAMTGLHPSTQSCKGSLSSDELDQIRTAVSQAIEETHSSGLITYMFDELWPTPMPTPGPPSGTPTAAPTISPQPSLPPQTATLPPQITIVNPGLNENAIAAGRNSKVLILGNELLGNFNVSEQFTRIHSNLLAEYNAGGRISITSNTPEGATWHWHVNTIGESDPVLYSSEDGVDFDWIVLQEDIALMSNASTAKDSAMLAGAVHMMITKSHRAKTVFVLTFGGRNGYNDGDGTVYPHFMSHNEALLENYYMCVRQTYDVADPTYLLPVAMAAEAIYMEDWETGRDPATDEESLFYRLYAEDGVHPSAEGSYLIAVTLSSFMSGLDPTRITWFPDGGSGDLENLDVAEADAVRIREVAGRVVQMADRPSYTSLAAKDHCMVSIASTMTALWFLL</sequence>
<feature type="signal peptide" evidence="2">
    <location>
        <begin position="1"/>
        <end position="28"/>
    </location>
</feature>
<keyword evidence="4" id="KW-1185">Reference proteome</keyword>
<dbReference type="Gene3D" id="3.40.50.1110">
    <property type="entry name" value="SGNH hydrolase"/>
    <property type="match status" value="2"/>
</dbReference>
<dbReference type="AlphaFoldDB" id="A0A9N8DF91"/>
<name>A0A9N8DF91_9STRA</name>
<evidence type="ECO:0000313" key="4">
    <source>
        <dbReference type="Proteomes" id="UP001153069"/>
    </source>
</evidence>
<feature type="region of interest" description="Disordered" evidence="1">
    <location>
        <begin position="301"/>
        <end position="326"/>
    </location>
</feature>
<organism evidence="3 4">
    <name type="scientific">Seminavis robusta</name>
    <dbReference type="NCBI Taxonomy" id="568900"/>
    <lineage>
        <taxon>Eukaryota</taxon>
        <taxon>Sar</taxon>
        <taxon>Stramenopiles</taxon>
        <taxon>Ochrophyta</taxon>
        <taxon>Bacillariophyta</taxon>
        <taxon>Bacillariophyceae</taxon>
        <taxon>Bacillariophycidae</taxon>
        <taxon>Naviculales</taxon>
        <taxon>Naviculaceae</taxon>
        <taxon>Seminavis</taxon>
    </lineage>
</organism>
<feature type="chain" id="PRO_5040505285" description="SGNH/GDSL hydrolase family protein" evidence="2">
    <location>
        <begin position="29"/>
        <end position="640"/>
    </location>
</feature>
<keyword evidence="2" id="KW-0732">Signal</keyword>
<feature type="compositionally biased region" description="Low complexity" evidence="1">
    <location>
        <begin position="309"/>
        <end position="318"/>
    </location>
</feature>
<dbReference type="InterPro" id="IPR036514">
    <property type="entry name" value="SGNH_hydro_sf"/>
</dbReference>
<proteinExistence type="predicted"/>
<dbReference type="EMBL" id="CAICTM010000128">
    <property type="protein sequence ID" value="CAB9502157.1"/>
    <property type="molecule type" value="Genomic_DNA"/>
</dbReference>
<protein>
    <recommendedName>
        <fullName evidence="5">SGNH/GDSL hydrolase family protein</fullName>
    </recommendedName>
</protein>
<gene>
    <name evidence="3" type="ORF">SEMRO_129_G061490.1</name>
</gene>
<reference evidence="3" key="1">
    <citation type="submission" date="2020-06" db="EMBL/GenBank/DDBJ databases">
        <authorList>
            <consortium name="Plant Systems Biology data submission"/>
        </authorList>
    </citation>
    <scope>NUCLEOTIDE SEQUENCE</scope>
    <source>
        <strain evidence="3">D6</strain>
    </source>
</reference>
<dbReference type="Proteomes" id="UP001153069">
    <property type="component" value="Unassembled WGS sequence"/>
</dbReference>
<accession>A0A9N8DF91</accession>
<evidence type="ECO:0000313" key="3">
    <source>
        <dbReference type="EMBL" id="CAB9502157.1"/>
    </source>
</evidence>
<evidence type="ECO:0000256" key="2">
    <source>
        <dbReference type="SAM" id="SignalP"/>
    </source>
</evidence>
<evidence type="ECO:0008006" key="5">
    <source>
        <dbReference type="Google" id="ProtNLM"/>
    </source>
</evidence>
<evidence type="ECO:0000256" key="1">
    <source>
        <dbReference type="SAM" id="MobiDB-lite"/>
    </source>
</evidence>